<evidence type="ECO:0000256" key="2">
    <source>
        <dbReference type="ARBA" id="ARBA00008622"/>
    </source>
</evidence>
<dbReference type="EMBL" id="VMRY01000008">
    <property type="protein sequence ID" value="TVT58824.1"/>
    <property type="molecule type" value="Genomic_DNA"/>
</dbReference>
<dbReference type="GO" id="GO:0020037">
    <property type="term" value="F:heme binding"/>
    <property type="evidence" value="ECO:0007669"/>
    <property type="project" value="TreeGrafter"/>
</dbReference>
<dbReference type="GO" id="GO:0005506">
    <property type="term" value="F:iron ion binding"/>
    <property type="evidence" value="ECO:0007669"/>
    <property type="project" value="InterPro"/>
</dbReference>
<evidence type="ECO:0000313" key="15">
    <source>
        <dbReference type="Proteomes" id="UP000317355"/>
    </source>
</evidence>
<dbReference type="PANTHER" id="PTHR30485:SF2">
    <property type="entry name" value="BLL0597 PROTEIN"/>
    <property type="match status" value="1"/>
</dbReference>
<keyword evidence="11 12" id="KW-0472">Membrane</keyword>
<evidence type="ECO:0000256" key="4">
    <source>
        <dbReference type="ARBA" id="ARBA00022475"/>
    </source>
</evidence>
<dbReference type="GO" id="GO:0009055">
    <property type="term" value="F:electron transfer activity"/>
    <property type="evidence" value="ECO:0007669"/>
    <property type="project" value="InterPro"/>
</dbReference>
<evidence type="ECO:0000256" key="3">
    <source>
        <dbReference type="ARBA" id="ARBA00022448"/>
    </source>
</evidence>
<dbReference type="AlphaFoldDB" id="A0A558DCR2"/>
<dbReference type="InterPro" id="IPR000516">
    <property type="entry name" value="Ni-dep_Hydgase_cyt-B"/>
</dbReference>
<feature type="transmembrane region" description="Helical" evidence="12">
    <location>
        <begin position="20"/>
        <end position="39"/>
    </location>
</feature>
<evidence type="ECO:0000256" key="6">
    <source>
        <dbReference type="ARBA" id="ARBA00022692"/>
    </source>
</evidence>
<dbReference type="PANTHER" id="PTHR30485">
    <property type="entry name" value="NI/FE-HYDROGENASE 1 B-TYPE CYTOCHROME SUBUNIT"/>
    <property type="match status" value="1"/>
</dbReference>
<dbReference type="InterPro" id="IPR051542">
    <property type="entry name" value="Hydrogenase_cytochrome"/>
</dbReference>
<comment type="similarity">
    <text evidence="2">Belongs to the HupC/HyaC/HydC family.</text>
</comment>
<feature type="domain" description="Cytochrome b561 bacterial/Ni-hydrogenase" evidence="13">
    <location>
        <begin position="11"/>
        <end position="232"/>
    </location>
</feature>
<name>A0A558DCR2_9GAMM</name>
<keyword evidence="6 12" id="KW-0812">Transmembrane</keyword>
<dbReference type="Pfam" id="PF01292">
    <property type="entry name" value="Ni_hydr_CYTB"/>
    <property type="match status" value="1"/>
</dbReference>
<sequence length="245" mass="27434">MSELSVKEYKVWDLPTRLFHWINFFSILLLMFVGLVMLYKDALGIQNVEAKIALKQLHVIIGYIFTINLAWRAIWAFFGNKHARWTEILPGKNYLVELKSYLRSVKSGSPKQFIGHNPAGKFSVMVIYLVLVIMAVTGLIRAGTDIYFPPFGTIAAEYVAKDGVDPASILPYDKTNVNPEKYQTLSAFKRPIGIIHLYLSYFLMLIALLHIAAVVKAELSGSHGLVSAMLSGRKRIAGTPEDGDL</sequence>
<keyword evidence="3" id="KW-0813">Transport</keyword>
<dbReference type="Proteomes" id="UP000317355">
    <property type="component" value="Unassembled WGS sequence"/>
</dbReference>
<gene>
    <name evidence="14" type="ORF">FHK82_03390</name>
</gene>
<evidence type="ECO:0000256" key="1">
    <source>
        <dbReference type="ARBA" id="ARBA00004651"/>
    </source>
</evidence>
<reference evidence="14 15" key="1">
    <citation type="submission" date="2019-07" db="EMBL/GenBank/DDBJ databases">
        <title>The pathways for chlorine oxyanion respiration interact through the shared metabolite chlorate.</title>
        <authorList>
            <person name="Barnum T.P."/>
            <person name="Cheng Y."/>
            <person name="Hill K.A."/>
            <person name="Lucas L.N."/>
            <person name="Carlson H.K."/>
            <person name="Coates J.D."/>
        </authorList>
    </citation>
    <scope>NUCLEOTIDE SEQUENCE [LARGE SCALE GENOMIC DNA]</scope>
    <source>
        <strain evidence="14">BK-3</strain>
    </source>
</reference>
<comment type="subcellular location">
    <subcellularLocation>
        <location evidence="1">Cell membrane</location>
        <topology evidence="1">Multi-pass membrane protein</topology>
    </subcellularLocation>
</comment>
<evidence type="ECO:0000256" key="12">
    <source>
        <dbReference type="SAM" id="Phobius"/>
    </source>
</evidence>
<evidence type="ECO:0000256" key="11">
    <source>
        <dbReference type="ARBA" id="ARBA00023136"/>
    </source>
</evidence>
<evidence type="ECO:0000256" key="5">
    <source>
        <dbReference type="ARBA" id="ARBA00022617"/>
    </source>
</evidence>
<dbReference type="GO" id="GO:0005886">
    <property type="term" value="C:plasma membrane"/>
    <property type="evidence" value="ECO:0007669"/>
    <property type="project" value="UniProtKB-SubCell"/>
</dbReference>
<dbReference type="Gene3D" id="1.20.950.20">
    <property type="entry name" value="Transmembrane di-heme cytochromes, Chain C"/>
    <property type="match status" value="1"/>
</dbReference>
<keyword evidence="4" id="KW-1003">Cell membrane</keyword>
<evidence type="ECO:0000256" key="8">
    <source>
        <dbReference type="ARBA" id="ARBA00022982"/>
    </source>
</evidence>
<keyword evidence="5" id="KW-0349">Heme</keyword>
<keyword evidence="8" id="KW-0249">Electron transport</keyword>
<comment type="caution">
    <text evidence="14">The sequence shown here is derived from an EMBL/GenBank/DDBJ whole genome shotgun (WGS) entry which is preliminary data.</text>
</comment>
<evidence type="ECO:0000256" key="9">
    <source>
        <dbReference type="ARBA" id="ARBA00022989"/>
    </source>
</evidence>
<dbReference type="SUPFAM" id="SSF81342">
    <property type="entry name" value="Transmembrane di-heme cytochromes"/>
    <property type="match status" value="1"/>
</dbReference>
<dbReference type="InterPro" id="IPR016174">
    <property type="entry name" value="Di-haem_cyt_TM"/>
</dbReference>
<accession>A0A558DCR2</accession>
<protein>
    <submittedName>
        <fullName evidence="14">Cytochrome b/b6 domain-containing protein</fullName>
    </submittedName>
</protein>
<organism evidence="14 15">
    <name type="scientific">Sedimenticola thiotaurini</name>
    <dbReference type="NCBI Taxonomy" id="1543721"/>
    <lineage>
        <taxon>Bacteria</taxon>
        <taxon>Pseudomonadati</taxon>
        <taxon>Pseudomonadota</taxon>
        <taxon>Gammaproteobacteria</taxon>
        <taxon>Chromatiales</taxon>
        <taxon>Sedimenticolaceae</taxon>
        <taxon>Sedimenticola</taxon>
    </lineage>
</organism>
<evidence type="ECO:0000256" key="10">
    <source>
        <dbReference type="ARBA" id="ARBA00023004"/>
    </source>
</evidence>
<feature type="transmembrane region" description="Helical" evidence="12">
    <location>
        <begin position="195"/>
        <end position="215"/>
    </location>
</feature>
<keyword evidence="10" id="KW-0408">Iron</keyword>
<evidence type="ECO:0000259" key="13">
    <source>
        <dbReference type="Pfam" id="PF01292"/>
    </source>
</evidence>
<keyword evidence="9 12" id="KW-1133">Transmembrane helix</keyword>
<evidence type="ECO:0000313" key="14">
    <source>
        <dbReference type="EMBL" id="TVT58824.1"/>
    </source>
</evidence>
<dbReference type="InterPro" id="IPR011577">
    <property type="entry name" value="Cyt_b561_bac/Ni-Hgenase"/>
</dbReference>
<keyword evidence="7" id="KW-0479">Metal-binding</keyword>
<dbReference type="GO" id="GO:0022904">
    <property type="term" value="P:respiratory electron transport chain"/>
    <property type="evidence" value="ECO:0007669"/>
    <property type="project" value="InterPro"/>
</dbReference>
<feature type="transmembrane region" description="Helical" evidence="12">
    <location>
        <begin position="60"/>
        <end position="78"/>
    </location>
</feature>
<dbReference type="PRINTS" id="PR00161">
    <property type="entry name" value="NIHGNASECYTB"/>
</dbReference>
<proteinExistence type="inferred from homology"/>
<feature type="transmembrane region" description="Helical" evidence="12">
    <location>
        <begin position="122"/>
        <end position="140"/>
    </location>
</feature>
<evidence type="ECO:0000256" key="7">
    <source>
        <dbReference type="ARBA" id="ARBA00022723"/>
    </source>
</evidence>